<feature type="compositionally biased region" description="Low complexity" evidence="2">
    <location>
        <begin position="451"/>
        <end position="468"/>
    </location>
</feature>
<name>A0A0V0QU34_PSEPJ</name>
<accession>A0A0V0QU34</accession>
<gene>
    <name evidence="3" type="ORF">PPERSA_12698</name>
</gene>
<feature type="compositionally biased region" description="Polar residues" evidence="2">
    <location>
        <begin position="258"/>
        <end position="281"/>
    </location>
</feature>
<dbReference type="EMBL" id="LDAU01000106">
    <property type="protein sequence ID" value="KRX05520.1"/>
    <property type="molecule type" value="Genomic_DNA"/>
</dbReference>
<organism evidence="3 4">
    <name type="scientific">Pseudocohnilembus persalinus</name>
    <name type="common">Ciliate</name>
    <dbReference type="NCBI Taxonomy" id="266149"/>
    <lineage>
        <taxon>Eukaryota</taxon>
        <taxon>Sar</taxon>
        <taxon>Alveolata</taxon>
        <taxon>Ciliophora</taxon>
        <taxon>Intramacronucleata</taxon>
        <taxon>Oligohymenophorea</taxon>
        <taxon>Scuticociliatia</taxon>
        <taxon>Philasterida</taxon>
        <taxon>Pseudocohnilembidae</taxon>
        <taxon>Pseudocohnilembus</taxon>
    </lineage>
</organism>
<comment type="caution">
    <text evidence="3">The sequence shown here is derived from an EMBL/GenBank/DDBJ whole genome shotgun (WGS) entry which is preliminary data.</text>
</comment>
<feature type="coiled-coil region" evidence="1">
    <location>
        <begin position="116"/>
        <end position="143"/>
    </location>
</feature>
<keyword evidence="1" id="KW-0175">Coiled coil</keyword>
<evidence type="ECO:0000313" key="4">
    <source>
        <dbReference type="Proteomes" id="UP000054937"/>
    </source>
</evidence>
<evidence type="ECO:0000313" key="3">
    <source>
        <dbReference type="EMBL" id="KRX05520.1"/>
    </source>
</evidence>
<proteinExistence type="predicted"/>
<keyword evidence="4" id="KW-1185">Reference proteome</keyword>
<feature type="region of interest" description="Disordered" evidence="2">
    <location>
        <begin position="451"/>
        <end position="472"/>
    </location>
</feature>
<feature type="compositionally biased region" description="Low complexity" evidence="2">
    <location>
        <begin position="241"/>
        <end position="257"/>
    </location>
</feature>
<reference evidence="3 4" key="1">
    <citation type="journal article" date="2015" name="Sci. Rep.">
        <title>Genome of the facultative scuticociliatosis pathogen Pseudocohnilembus persalinus provides insight into its virulence through horizontal gene transfer.</title>
        <authorList>
            <person name="Xiong J."/>
            <person name="Wang G."/>
            <person name="Cheng J."/>
            <person name="Tian M."/>
            <person name="Pan X."/>
            <person name="Warren A."/>
            <person name="Jiang C."/>
            <person name="Yuan D."/>
            <person name="Miao W."/>
        </authorList>
    </citation>
    <scope>NUCLEOTIDE SEQUENCE [LARGE SCALE GENOMIC DNA]</scope>
    <source>
        <strain evidence="3">36N120E</strain>
    </source>
</reference>
<sequence>MTKRNKNQNNVKPIQEDIRANQLKKSQIFRASRSGPKFSQDPIYRQNLQESQNSKMKNLNIQSYSDRQKYKDPYNYEFYSKQKSQRLKKLEEKFVTSDLQQLNDRIMKNLDEKYYKSEVETERNALNKKLLKIQENLDNQKEYITSQGKIMNQYLKNNNQKQIENILNFKENQDKLFYDKKTLLQGKQFSEKFAYLSDINDKQLQKTSHDNTNDINFYYQKKQQKLLNYLNKKLSYKNNKYTQNQNQNQNRSNSEQNDANNECSNQQSDQNKIPDSKNSFYTLYPQNSNFNSIFSKNQDIDQNQQLNQNQNQFNFVKNKSLQFKSLSKLNESTHFSTQNYSSRNINDQNVHSNQTDINSNCILNLNTENEEITYRQNNDTLISYQNQYKENNQITDKYMSPSQFNNKICGQISEELLDENKNDDSKQENNFYQIQTENQNQQIKCQNQNLKNKSTNQNSNNQKSHQQSIPSTMMSTLTQFKKNNDWFKEKQSIPNKTLVSLSNNKDYQQNYFKLNELYKSMNIQPFSKEKFFDYSQPNSLKKNQSKILQKMSNKKDNLSYQQQQYIKNQNSNNCQANYQYYNTEFGDQQLNQKK</sequence>
<feature type="region of interest" description="Disordered" evidence="2">
    <location>
        <begin position="1"/>
        <end position="23"/>
    </location>
</feature>
<dbReference type="AlphaFoldDB" id="A0A0V0QU34"/>
<dbReference type="InParanoid" id="A0A0V0QU34"/>
<protein>
    <submittedName>
        <fullName evidence="3">Uncharacterized protein</fullName>
    </submittedName>
</protein>
<dbReference type="Proteomes" id="UP000054937">
    <property type="component" value="Unassembled WGS sequence"/>
</dbReference>
<evidence type="ECO:0000256" key="2">
    <source>
        <dbReference type="SAM" id="MobiDB-lite"/>
    </source>
</evidence>
<evidence type="ECO:0000256" key="1">
    <source>
        <dbReference type="SAM" id="Coils"/>
    </source>
</evidence>
<feature type="region of interest" description="Disordered" evidence="2">
    <location>
        <begin position="241"/>
        <end position="281"/>
    </location>
</feature>